<dbReference type="InterPro" id="IPR036390">
    <property type="entry name" value="WH_DNA-bd_sf"/>
</dbReference>
<dbReference type="PANTHER" id="PTHR30118:SF15">
    <property type="entry name" value="TRANSCRIPTIONAL REGULATORY PROTEIN"/>
    <property type="match status" value="1"/>
</dbReference>
<dbReference type="InterPro" id="IPR037402">
    <property type="entry name" value="YidZ_PBP2"/>
</dbReference>
<evidence type="ECO:0000259" key="6">
    <source>
        <dbReference type="PROSITE" id="PS50931"/>
    </source>
</evidence>
<dbReference type="Pfam" id="PF03466">
    <property type="entry name" value="LysR_substrate"/>
    <property type="match status" value="1"/>
</dbReference>
<keyword evidence="3" id="KW-0238">DNA-binding</keyword>
<evidence type="ECO:0000256" key="3">
    <source>
        <dbReference type="ARBA" id="ARBA00023125"/>
    </source>
</evidence>
<evidence type="ECO:0000313" key="7">
    <source>
        <dbReference type="EMBL" id="MFC5565404.1"/>
    </source>
</evidence>
<dbReference type="EMBL" id="JBHSNA010000002">
    <property type="protein sequence ID" value="MFC5565404.1"/>
    <property type="molecule type" value="Genomic_DNA"/>
</dbReference>
<evidence type="ECO:0000256" key="4">
    <source>
        <dbReference type="ARBA" id="ARBA00023163"/>
    </source>
</evidence>
<feature type="compositionally biased region" description="Low complexity" evidence="5">
    <location>
        <begin position="281"/>
        <end position="300"/>
    </location>
</feature>
<dbReference type="InterPro" id="IPR036388">
    <property type="entry name" value="WH-like_DNA-bd_sf"/>
</dbReference>
<dbReference type="CDD" id="cd08417">
    <property type="entry name" value="PBP2_Nitroaromatics_like"/>
    <property type="match status" value="1"/>
</dbReference>
<evidence type="ECO:0000256" key="2">
    <source>
        <dbReference type="ARBA" id="ARBA00023015"/>
    </source>
</evidence>
<gene>
    <name evidence="7" type="ORF">ACFPOC_03125</name>
</gene>
<keyword evidence="8" id="KW-1185">Reference proteome</keyword>
<feature type="compositionally biased region" description="Gly residues" evidence="5">
    <location>
        <begin position="271"/>
        <end position="280"/>
    </location>
</feature>
<protein>
    <submittedName>
        <fullName evidence="7">LysR substrate-binding domain-containing protein</fullName>
    </submittedName>
</protein>
<dbReference type="SUPFAM" id="SSF53850">
    <property type="entry name" value="Periplasmic binding protein-like II"/>
    <property type="match status" value="1"/>
</dbReference>
<feature type="region of interest" description="Disordered" evidence="5">
    <location>
        <begin position="251"/>
        <end position="324"/>
    </location>
</feature>
<dbReference type="Gene3D" id="3.40.190.10">
    <property type="entry name" value="Periplasmic binding protein-like II"/>
    <property type="match status" value="2"/>
</dbReference>
<dbReference type="PANTHER" id="PTHR30118">
    <property type="entry name" value="HTH-TYPE TRANSCRIPTIONAL REGULATOR LEUO-RELATED"/>
    <property type="match status" value="1"/>
</dbReference>
<dbReference type="InterPro" id="IPR000847">
    <property type="entry name" value="LysR_HTH_N"/>
</dbReference>
<reference evidence="8" key="1">
    <citation type="journal article" date="2019" name="Int. J. Syst. Evol. Microbiol.">
        <title>The Global Catalogue of Microorganisms (GCM) 10K type strain sequencing project: providing services to taxonomists for standard genome sequencing and annotation.</title>
        <authorList>
            <consortium name="The Broad Institute Genomics Platform"/>
            <consortium name="The Broad Institute Genome Sequencing Center for Infectious Disease"/>
            <person name="Wu L."/>
            <person name="Ma J."/>
        </authorList>
    </citation>
    <scope>NUCLEOTIDE SEQUENCE [LARGE SCALE GENOMIC DNA]</scope>
    <source>
        <strain evidence="8">KACC 11588</strain>
    </source>
</reference>
<organism evidence="7 8">
    <name type="scientific">Rubellimicrobium aerolatum</name>
    <dbReference type="NCBI Taxonomy" id="490979"/>
    <lineage>
        <taxon>Bacteria</taxon>
        <taxon>Pseudomonadati</taxon>
        <taxon>Pseudomonadota</taxon>
        <taxon>Alphaproteobacteria</taxon>
        <taxon>Rhodobacterales</taxon>
        <taxon>Roseobacteraceae</taxon>
        <taxon>Rubellimicrobium</taxon>
    </lineage>
</organism>
<sequence>MVFDAVAASGSVTAAAQRLALSQPAVSHALNRLRDPLFVRSGNRLVATPRAEGMIVPVREVLATAGRLFATQSFDPATTTQTFRIAATDYSMMTVVPDLVRLLRQQAPGGTLDIRPFDARALGQLEDGDLDASFWAAERPGAPFGARTLFRETYLGLVCASHPLLGKANEGTLTVGDYLAHPHVMARWSDPRQSPVDARLAALGHARRVAVTTPNFAANIAALPGTDLIMTLPSRLCGTLDGRAVLAIPRPGVPGEAIPPSDTDATAPRGLGAGRRGGGRPQRPARAALPARGPRLQPPRGRADRDRACGAGARPARPCRHPHG</sequence>
<dbReference type="InterPro" id="IPR050389">
    <property type="entry name" value="LysR-type_TF"/>
</dbReference>
<evidence type="ECO:0000256" key="1">
    <source>
        <dbReference type="ARBA" id="ARBA00009437"/>
    </source>
</evidence>
<dbReference type="Gene3D" id="1.10.10.10">
    <property type="entry name" value="Winged helix-like DNA-binding domain superfamily/Winged helix DNA-binding domain"/>
    <property type="match status" value="1"/>
</dbReference>
<comment type="similarity">
    <text evidence="1">Belongs to the LysR transcriptional regulatory family.</text>
</comment>
<dbReference type="RefSeq" id="WP_209837796.1">
    <property type="nucleotide sequence ID" value="NZ_JAGGJP010000002.1"/>
</dbReference>
<dbReference type="SUPFAM" id="SSF46785">
    <property type="entry name" value="Winged helix' DNA-binding domain"/>
    <property type="match status" value="1"/>
</dbReference>
<comment type="caution">
    <text evidence="7">The sequence shown here is derived from an EMBL/GenBank/DDBJ whole genome shotgun (WGS) entry which is preliminary data.</text>
</comment>
<keyword evidence="4" id="KW-0804">Transcription</keyword>
<dbReference type="InterPro" id="IPR005119">
    <property type="entry name" value="LysR_subst-bd"/>
</dbReference>
<dbReference type="PROSITE" id="PS50931">
    <property type="entry name" value="HTH_LYSR"/>
    <property type="match status" value="1"/>
</dbReference>
<proteinExistence type="inferred from homology"/>
<dbReference type="Proteomes" id="UP001596056">
    <property type="component" value="Unassembled WGS sequence"/>
</dbReference>
<keyword evidence="2" id="KW-0805">Transcription regulation</keyword>
<accession>A0ABW0S921</accession>
<feature type="domain" description="HTH lysR-type" evidence="6">
    <location>
        <begin position="1"/>
        <end position="48"/>
    </location>
</feature>
<name>A0ABW0S921_9RHOB</name>
<evidence type="ECO:0000313" key="8">
    <source>
        <dbReference type="Proteomes" id="UP001596056"/>
    </source>
</evidence>
<evidence type="ECO:0000256" key="5">
    <source>
        <dbReference type="SAM" id="MobiDB-lite"/>
    </source>
</evidence>
<dbReference type="Pfam" id="PF00126">
    <property type="entry name" value="HTH_1"/>
    <property type="match status" value="1"/>
</dbReference>